<dbReference type="RefSeq" id="WP_051314069.1">
    <property type="nucleotide sequence ID" value="NZ_AUBJ02000001.1"/>
</dbReference>
<keyword evidence="2" id="KW-0274">FAD</keyword>
<proteinExistence type="predicted"/>
<name>A0ABT1JQ47_ACTCY</name>
<keyword evidence="4" id="KW-0503">Monooxygenase</keyword>
<dbReference type="Pfam" id="PF13450">
    <property type="entry name" value="NAD_binding_8"/>
    <property type="match status" value="1"/>
</dbReference>
<evidence type="ECO:0000256" key="5">
    <source>
        <dbReference type="SAM" id="MobiDB-lite"/>
    </source>
</evidence>
<dbReference type="EMBL" id="AUBJ02000001">
    <property type="protein sequence ID" value="MCP2334660.1"/>
    <property type="molecule type" value="Genomic_DNA"/>
</dbReference>
<evidence type="ECO:0000256" key="3">
    <source>
        <dbReference type="ARBA" id="ARBA00023002"/>
    </source>
</evidence>
<gene>
    <name evidence="7" type="ORF">G443_004930</name>
</gene>
<keyword evidence="3" id="KW-0560">Oxidoreductase</keyword>
<protein>
    <submittedName>
        <fullName evidence="7">2-polyprenyl-6-methoxyphenol hydroxylase</fullName>
    </submittedName>
</protein>
<keyword evidence="8" id="KW-1185">Reference proteome</keyword>
<evidence type="ECO:0000313" key="7">
    <source>
        <dbReference type="EMBL" id="MCP2334660.1"/>
    </source>
</evidence>
<accession>A0ABT1JQ47</accession>
<dbReference type="Gene3D" id="3.50.50.60">
    <property type="entry name" value="FAD/NAD(P)-binding domain"/>
    <property type="match status" value="1"/>
</dbReference>
<sequence length="437" mass="47107">MNAPHVLVIGGGIGGLCLAQGLRAAGVPVTVHERDTHPAGRWEGYRIHIDPAGARSLRACLPDRLWRAFLDLAAPGGDFGFLTERLTELLVVEEEISHPRADDPAEGHYAVDRRALRRLLLAGIEDVVHFGAEFERYEVTDDGRVVAHFADGSSATGDLLVGADGTGSRVRRQYLPHGEPVAAGVVGLANKLVLTDGRGWVPGRFRQGMNLVTGDGPYSLFTAAYQPPPGAERVLAEVTGRTPPPIDQPYLLTALVSAPDHLPPDIGDFGPDRLREVAAGLVADWHPVVRRMIDESEDDSRGVSVFRVAPQLPPWPSSRVTLLGDAIHAVPATGGLGGNAALRDARRLTQLLATTSGDGILDSVRTYERDLREHGYAAVRDALAVRDQMVAGGTLDTIVSRTWMRLCRYVTPLRRHSFGSSDADVSHPRPWELASPA</sequence>
<dbReference type="Pfam" id="PF01494">
    <property type="entry name" value="FAD_binding_3"/>
    <property type="match status" value="1"/>
</dbReference>
<dbReference type="PRINTS" id="PR00420">
    <property type="entry name" value="RNGMNOXGNASE"/>
</dbReference>
<dbReference type="SUPFAM" id="SSF51905">
    <property type="entry name" value="FAD/NAD(P)-binding domain"/>
    <property type="match status" value="1"/>
</dbReference>
<reference evidence="7 8" key="2">
    <citation type="submission" date="2022-06" db="EMBL/GenBank/DDBJ databases">
        <title>Genomic Encyclopedia of Type Strains, Phase I: the one thousand microbial genomes (KMG-I) project.</title>
        <authorList>
            <person name="Kyrpides N."/>
        </authorList>
    </citation>
    <scope>NUCLEOTIDE SEQUENCE [LARGE SCALE GENOMIC DNA]</scope>
    <source>
        <strain evidence="7 8">DSM 43889</strain>
    </source>
</reference>
<feature type="domain" description="FAD-binding" evidence="6">
    <location>
        <begin position="295"/>
        <end position="380"/>
    </location>
</feature>
<dbReference type="PANTHER" id="PTHR47178:SF5">
    <property type="entry name" value="FAD-BINDING DOMAIN-CONTAINING PROTEIN"/>
    <property type="match status" value="1"/>
</dbReference>
<dbReference type="InterPro" id="IPR002938">
    <property type="entry name" value="FAD-bd"/>
</dbReference>
<evidence type="ECO:0000313" key="8">
    <source>
        <dbReference type="Proteomes" id="UP000791080"/>
    </source>
</evidence>
<evidence type="ECO:0000256" key="1">
    <source>
        <dbReference type="ARBA" id="ARBA00022630"/>
    </source>
</evidence>
<dbReference type="PANTHER" id="PTHR47178">
    <property type="entry name" value="MONOOXYGENASE, FAD-BINDING"/>
    <property type="match status" value="1"/>
</dbReference>
<feature type="region of interest" description="Disordered" evidence="5">
    <location>
        <begin position="417"/>
        <end position="437"/>
    </location>
</feature>
<evidence type="ECO:0000256" key="4">
    <source>
        <dbReference type="ARBA" id="ARBA00023033"/>
    </source>
</evidence>
<reference evidence="7 8" key="1">
    <citation type="submission" date="2013-07" db="EMBL/GenBank/DDBJ databases">
        <authorList>
            <consortium name="DOE Joint Genome Institute"/>
            <person name="Reeve W."/>
            <person name="Huntemann M."/>
            <person name="Han J."/>
            <person name="Chen A."/>
            <person name="Kyrpides N."/>
            <person name="Mavromatis K."/>
            <person name="Markowitz V."/>
            <person name="Palaniappan K."/>
            <person name="Ivanova N."/>
            <person name="Schaumberg A."/>
            <person name="Pati A."/>
            <person name="Liolios K."/>
            <person name="Nordberg H.P."/>
            <person name="Cantor M.N."/>
            <person name="Hua S.X."/>
            <person name="Woyke T."/>
        </authorList>
    </citation>
    <scope>NUCLEOTIDE SEQUENCE [LARGE SCALE GENOMIC DNA]</scope>
    <source>
        <strain evidence="7 8">DSM 43889</strain>
    </source>
</reference>
<dbReference type="InterPro" id="IPR036188">
    <property type="entry name" value="FAD/NAD-bd_sf"/>
</dbReference>
<dbReference type="Proteomes" id="UP000791080">
    <property type="component" value="Unassembled WGS sequence"/>
</dbReference>
<comment type="caution">
    <text evidence="7">The sequence shown here is derived from an EMBL/GenBank/DDBJ whole genome shotgun (WGS) entry which is preliminary data.</text>
</comment>
<keyword evidence="1" id="KW-0285">Flavoprotein</keyword>
<evidence type="ECO:0000259" key="6">
    <source>
        <dbReference type="Pfam" id="PF01494"/>
    </source>
</evidence>
<evidence type="ECO:0000256" key="2">
    <source>
        <dbReference type="ARBA" id="ARBA00022827"/>
    </source>
</evidence>
<organism evidence="7 8">
    <name type="scientific">Actinoalloteichus caeruleus DSM 43889</name>
    <dbReference type="NCBI Taxonomy" id="1120930"/>
    <lineage>
        <taxon>Bacteria</taxon>
        <taxon>Bacillati</taxon>
        <taxon>Actinomycetota</taxon>
        <taxon>Actinomycetes</taxon>
        <taxon>Pseudonocardiales</taxon>
        <taxon>Pseudonocardiaceae</taxon>
        <taxon>Actinoalloteichus</taxon>
        <taxon>Actinoalloteichus cyanogriseus</taxon>
    </lineage>
</organism>